<sequence length="114" mass="12643">MVVRAIFGDFPNAGNVYVHRSVEPVNARQGVQIVVALRHDARAHGITAPPHSLHRGGVSGDFRNVRTGKRSRGVGRPQSLRIYISLQYHTVPSQHAAHDDFQSDTNIRVSKEDK</sequence>
<reference evidence="2 3" key="1">
    <citation type="submission" date="2019-01" db="EMBL/GenBank/DDBJ databases">
        <authorList>
            <person name="Sayadi A."/>
        </authorList>
    </citation>
    <scope>NUCLEOTIDE SEQUENCE [LARGE SCALE GENOMIC DNA]</scope>
</reference>
<dbReference type="OrthoDB" id="6500128at2759"/>
<dbReference type="AlphaFoldDB" id="A0A653DPQ8"/>
<proteinExistence type="predicted"/>
<evidence type="ECO:0000313" key="3">
    <source>
        <dbReference type="Proteomes" id="UP000410492"/>
    </source>
</evidence>
<evidence type="ECO:0000256" key="1">
    <source>
        <dbReference type="SAM" id="MobiDB-lite"/>
    </source>
</evidence>
<dbReference type="EMBL" id="CAACVG010013127">
    <property type="protein sequence ID" value="VEN61318.1"/>
    <property type="molecule type" value="Genomic_DNA"/>
</dbReference>
<name>A0A653DPQ8_CALMS</name>
<evidence type="ECO:0000313" key="2">
    <source>
        <dbReference type="EMBL" id="VEN61318.1"/>
    </source>
</evidence>
<protein>
    <submittedName>
        <fullName evidence="2">Uncharacterized protein</fullName>
    </submittedName>
</protein>
<dbReference type="Proteomes" id="UP000410492">
    <property type="component" value="Unassembled WGS sequence"/>
</dbReference>
<keyword evidence="3" id="KW-1185">Reference proteome</keyword>
<organism evidence="2 3">
    <name type="scientific">Callosobruchus maculatus</name>
    <name type="common">Southern cowpea weevil</name>
    <name type="synonym">Pulse bruchid</name>
    <dbReference type="NCBI Taxonomy" id="64391"/>
    <lineage>
        <taxon>Eukaryota</taxon>
        <taxon>Metazoa</taxon>
        <taxon>Ecdysozoa</taxon>
        <taxon>Arthropoda</taxon>
        <taxon>Hexapoda</taxon>
        <taxon>Insecta</taxon>
        <taxon>Pterygota</taxon>
        <taxon>Neoptera</taxon>
        <taxon>Endopterygota</taxon>
        <taxon>Coleoptera</taxon>
        <taxon>Polyphaga</taxon>
        <taxon>Cucujiformia</taxon>
        <taxon>Chrysomeloidea</taxon>
        <taxon>Chrysomelidae</taxon>
        <taxon>Bruchinae</taxon>
        <taxon>Bruchini</taxon>
        <taxon>Callosobruchus</taxon>
    </lineage>
</organism>
<feature type="region of interest" description="Disordered" evidence="1">
    <location>
        <begin position="46"/>
        <end position="74"/>
    </location>
</feature>
<gene>
    <name evidence="2" type="ORF">CALMAC_LOCUS18758</name>
</gene>
<accession>A0A653DPQ8</accession>
<feature type="region of interest" description="Disordered" evidence="1">
    <location>
        <begin position="94"/>
        <end position="114"/>
    </location>
</feature>